<evidence type="ECO:0000256" key="2">
    <source>
        <dbReference type="ARBA" id="ARBA00022833"/>
    </source>
</evidence>
<dbReference type="SUPFAM" id="SSF57716">
    <property type="entry name" value="Glucocorticoid receptor-like (DNA-binding domain)"/>
    <property type="match status" value="2"/>
</dbReference>
<protein>
    <recommendedName>
        <fullName evidence="5">LIM zinc-binding domain-containing protein</fullName>
    </recommendedName>
</protein>
<evidence type="ECO:0000256" key="4">
    <source>
        <dbReference type="PROSITE-ProRule" id="PRU00125"/>
    </source>
</evidence>
<gene>
    <name evidence="6" type="ORF">KUTeg_022037</name>
</gene>
<keyword evidence="3 4" id="KW-0440">LIM domain</keyword>
<dbReference type="PROSITE" id="PS00478">
    <property type="entry name" value="LIM_DOMAIN_1"/>
    <property type="match status" value="1"/>
</dbReference>
<dbReference type="InterPro" id="IPR001781">
    <property type="entry name" value="Znf_LIM"/>
</dbReference>
<dbReference type="SMART" id="SM00132">
    <property type="entry name" value="LIM"/>
    <property type="match status" value="1"/>
</dbReference>
<dbReference type="Proteomes" id="UP001217089">
    <property type="component" value="Unassembled WGS sequence"/>
</dbReference>
<dbReference type="EMBL" id="JARBDR010000919">
    <property type="protein sequence ID" value="KAJ8300518.1"/>
    <property type="molecule type" value="Genomic_DNA"/>
</dbReference>
<dbReference type="PANTHER" id="PTHR24206">
    <property type="entry name" value="OS06G0237300 PROTEIN"/>
    <property type="match status" value="1"/>
</dbReference>
<evidence type="ECO:0000313" key="7">
    <source>
        <dbReference type="Proteomes" id="UP001217089"/>
    </source>
</evidence>
<comment type="caution">
    <text evidence="6">The sequence shown here is derived from an EMBL/GenBank/DDBJ whole genome shotgun (WGS) entry which is preliminary data.</text>
</comment>
<evidence type="ECO:0000256" key="1">
    <source>
        <dbReference type="ARBA" id="ARBA00022723"/>
    </source>
</evidence>
<reference evidence="6 7" key="1">
    <citation type="submission" date="2022-12" db="EMBL/GenBank/DDBJ databases">
        <title>Chromosome-level genome of Tegillarca granosa.</title>
        <authorList>
            <person name="Kim J."/>
        </authorList>
    </citation>
    <scope>NUCLEOTIDE SEQUENCE [LARGE SCALE GENOMIC DNA]</scope>
    <source>
        <strain evidence="6">Teg-2019</strain>
        <tissue evidence="6">Adductor muscle</tissue>
    </source>
</reference>
<organism evidence="6 7">
    <name type="scientific">Tegillarca granosa</name>
    <name type="common">Malaysian cockle</name>
    <name type="synonym">Anadara granosa</name>
    <dbReference type="NCBI Taxonomy" id="220873"/>
    <lineage>
        <taxon>Eukaryota</taxon>
        <taxon>Metazoa</taxon>
        <taxon>Spiralia</taxon>
        <taxon>Lophotrochozoa</taxon>
        <taxon>Mollusca</taxon>
        <taxon>Bivalvia</taxon>
        <taxon>Autobranchia</taxon>
        <taxon>Pteriomorphia</taxon>
        <taxon>Arcoida</taxon>
        <taxon>Arcoidea</taxon>
        <taxon>Arcidae</taxon>
        <taxon>Tegillarca</taxon>
    </lineage>
</organism>
<dbReference type="Pfam" id="PF00412">
    <property type="entry name" value="LIM"/>
    <property type="match status" value="1"/>
</dbReference>
<keyword evidence="2 4" id="KW-0862">Zinc</keyword>
<evidence type="ECO:0000256" key="3">
    <source>
        <dbReference type="ARBA" id="ARBA00023038"/>
    </source>
</evidence>
<keyword evidence="1 4" id="KW-0479">Metal-binding</keyword>
<evidence type="ECO:0000259" key="5">
    <source>
        <dbReference type="PROSITE" id="PS50023"/>
    </source>
</evidence>
<sequence>MPPKFGGGEKCAICNKTVYAAERIEAGDKPYHKLCFKCSECKMSLNLNNYAQSEGVLYCKKHFSEIVTAKNTQTPVV</sequence>
<evidence type="ECO:0000313" key="6">
    <source>
        <dbReference type="EMBL" id="KAJ8300518.1"/>
    </source>
</evidence>
<dbReference type="Gene3D" id="2.10.110.10">
    <property type="entry name" value="Cysteine Rich Protein"/>
    <property type="match status" value="1"/>
</dbReference>
<accession>A0ABQ9E535</accession>
<dbReference type="CDD" id="cd09358">
    <property type="entry name" value="LIM_Mical_like"/>
    <property type="match status" value="1"/>
</dbReference>
<dbReference type="PROSITE" id="PS50023">
    <property type="entry name" value="LIM_DOMAIN_2"/>
    <property type="match status" value="1"/>
</dbReference>
<feature type="domain" description="LIM zinc-binding" evidence="5">
    <location>
        <begin position="9"/>
        <end position="69"/>
    </location>
</feature>
<keyword evidence="7" id="KW-1185">Reference proteome</keyword>
<name>A0ABQ9E535_TEGGR</name>
<proteinExistence type="predicted"/>